<keyword evidence="7 9" id="KW-1133">Transmembrane helix</keyword>
<keyword evidence="3 9" id="KW-0645">Protease</keyword>
<comment type="subcellular location">
    <subcellularLocation>
        <location evidence="9">Cell membrane</location>
        <topology evidence="9">Multi-pass membrane protein</topology>
    </subcellularLocation>
</comment>
<dbReference type="GO" id="GO:0004190">
    <property type="term" value="F:aspartic-type endopeptidase activity"/>
    <property type="evidence" value="ECO:0007669"/>
    <property type="project" value="UniProtKB-UniRule"/>
</dbReference>
<feature type="transmembrane region" description="Helical" evidence="9">
    <location>
        <begin position="26"/>
        <end position="44"/>
    </location>
</feature>
<dbReference type="InterPro" id="IPR001872">
    <property type="entry name" value="Peptidase_A8"/>
</dbReference>
<sequence length="196" mass="20653">MIGQQTPAGGESGEQGPPRPRSGGLGAWRARAWLFGLAGVLVLFDQLTKQLAVNHLAGAEPVRLLGGAVYLTYTTNTGAAFNLGSSYTWVFPIVAFAVMAWISVMAVRLRSGAWALALGLVLGGAVGNLFDRLFREPGPFRGAVVDMVSVFAPDGSVWPVFNLADSVLVVGVILAIWLELTGRRRDGTRAGAEGQS</sequence>
<dbReference type="Pfam" id="PF01252">
    <property type="entry name" value="Peptidase_A8"/>
    <property type="match status" value="1"/>
</dbReference>
<evidence type="ECO:0000256" key="12">
    <source>
        <dbReference type="SAM" id="MobiDB-lite"/>
    </source>
</evidence>
<dbReference type="GO" id="GO:0005886">
    <property type="term" value="C:plasma membrane"/>
    <property type="evidence" value="ECO:0007669"/>
    <property type="project" value="UniProtKB-SubCell"/>
</dbReference>
<dbReference type="AlphaFoldDB" id="A0A895YI18"/>
<evidence type="ECO:0000313" key="14">
    <source>
        <dbReference type="Proteomes" id="UP000662857"/>
    </source>
</evidence>
<keyword evidence="2 9" id="KW-1003">Cell membrane</keyword>
<evidence type="ECO:0000256" key="6">
    <source>
        <dbReference type="ARBA" id="ARBA00022801"/>
    </source>
</evidence>
<evidence type="ECO:0000256" key="8">
    <source>
        <dbReference type="ARBA" id="ARBA00023136"/>
    </source>
</evidence>
<evidence type="ECO:0000256" key="9">
    <source>
        <dbReference type="HAMAP-Rule" id="MF_00161"/>
    </source>
</evidence>
<evidence type="ECO:0000256" key="5">
    <source>
        <dbReference type="ARBA" id="ARBA00022750"/>
    </source>
</evidence>
<dbReference type="Proteomes" id="UP000662857">
    <property type="component" value="Chromosome"/>
</dbReference>
<comment type="similarity">
    <text evidence="1 9 11">Belongs to the peptidase A8 family.</text>
</comment>
<dbReference type="EC" id="3.4.23.36" evidence="9"/>
<comment type="catalytic activity">
    <reaction evidence="9 10">
        <text>Release of signal peptides from bacterial membrane prolipoproteins. Hydrolyzes -Xaa-Yaa-Zaa-|-(S,diacylglyceryl)Cys-, in which Xaa is hydrophobic (preferably Leu), and Yaa (Ala or Ser) and Zaa (Gly or Ala) have small, neutral side chains.</text>
        <dbReference type="EC" id="3.4.23.36"/>
    </reaction>
</comment>
<feature type="transmembrane region" description="Helical" evidence="9">
    <location>
        <begin position="157"/>
        <end position="178"/>
    </location>
</feature>
<evidence type="ECO:0000256" key="3">
    <source>
        <dbReference type="ARBA" id="ARBA00022670"/>
    </source>
</evidence>
<dbReference type="HAMAP" id="MF_00161">
    <property type="entry name" value="LspA"/>
    <property type="match status" value="1"/>
</dbReference>
<protein>
    <recommendedName>
        <fullName evidence="9">Lipoprotein signal peptidase</fullName>
        <ecNumber evidence="9">3.4.23.36</ecNumber>
    </recommendedName>
    <alternativeName>
        <fullName evidence="9">Prolipoprotein signal peptidase</fullName>
    </alternativeName>
    <alternativeName>
        <fullName evidence="9">Signal peptidase II</fullName>
        <shortName evidence="9">SPase II</shortName>
    </alternativeName>
</protein>
<comment type="function">
    <text evidence="9 10">This protein specifically catalyzes the removal of signal peptides from prolipoproteins.</text>
</comment>
<evidence type="ECO:0000256" key="2">
    <source>
        <dbReference type="ARBA" id="ARBA00022475"/>
    </source>
</evidence>
<dbReference type="NCBIfam" id="TIGR00077">
    <property type="entry name" value="lspA"/>
    <property type="match status" value="1"/>
</dbReference>
<keyword evidence="8 9" id="KW-0472">Membrane</keyword>
<evidence type="ECO:0000256" key="1">
    <source>
        <dbReference type="ARBA" id="ARBA00006139"/>
    </source>
</evidence>
<evidence type="ECO:0000256" key="7">
    <source>
        <dbReference type="ARBA" id="ARBA00022989"/>
    </source>
</evidence>
<dbReference type="KEGG" id="nhy:JQS43_08780"/>
<feature type="transmembrane region" description="Helical" evidence="9">
    <location>
        <begin position="114"/>
        <end position="130"/>
    </location>
</feature>
<accession>A0A895YI18</accession>
<reference evidence="13" key="1">
    <citation type="submission" date="2021-02" db="EMBL/GenBank/DDBJ databases">
        <title>Natrosporangium hydrolyticum gen. nov., sp. nov, a haloalkaliphilic actinobacterium from a soda solonchak soil.</title>
        <authorList>
            <person name="Sorokin D.Y."/>
            <person name="Khijniak T.V."/>
            <person name="Zakharycheva A.P."/>
            <person name="Boueva O.V."/>
            <person name="Ariskina E.V."/>
            <person name="Hahnke R.L."/>
            <person name="Bunk B."/>
            <person name="Sproer C."/>
            <person name="Schumann P."/>
            <person name="Evtushenko L.I."/>
            <person name="Kublanov I.V."/>
        </authorList>
    </citation>
    <scope>NUCLEOTIDE SEQUENCE</scope>
    <source>
        <strain evidence="13">DSM 106523</strain>
    </source>
</reference>
<keyword evidence="5 9" id="KW-0064">Aspartyl protease</keyword>
<organism evidence="13 14">
    <name type="scientific">Natronosporangium hydrolyticum</name>
    <dbReference type="NCBI Taxonomy" id="2811111"/>
    <lineage>
        <taxon>Bacteria</taxon>
        <taxon>Bacillati</taxon>
        <taxon>Actinomycetota</taxon>
        <taxon>Actinomycetes</taxon>
        <taxon>Micromonosporales</taxon>
        <taxon>Micromonosporaceae</taxon>
        <taxon>Natronosporangium</taxon>
    </lineage>
</organism>
<dbReference type="PROSITE" id="PS00855">
    <property type="entry name" value="SPASE_II"/>
    <property type="match status" value="1"/>
</dbReference>
<dbReference type="PANTHER" id="PTHR33695">
    <property type="entry name" value="LIPOPROTEIN SIGNAL PEPTIDASE"/>
    <property type="match status" value="1"/>
</dbReference>
<evidence type="ECO:0000256" key="10">
    <source>
        <dbReference type="RuleBase" id="RU000594"/>
    </source>
</evidence>
<evidence type="ECO:0000313" key="13">
    <source>
        <dbReference type="EMBL" id="QSB17201.1"/>
    </source>
</evidence>
<keyword evidence="4 9" id="KW-0812">Transmembrane</keyword>
<dbReference type="PANTHER" id="PTHR33695:SF1">
    <property type="entry name" value="LIPOPROTEIN SIGNAL PEPTIDASE"/>
    <property type="match status" value="1"/>
</dbReference>
<feature type="active site" evidence="9">
    <location>
        <position position="165"/>
    </location>
</feature>
<feature type="transmembrane region" description="Helical" evidence="9">
    <location>
        <begin position="89"/>
        <end position="107"/>
    </location>
</feature>
<proteinExistence type="inferred from homology"/>
<feature type="region of interest" description="Disordered" evidence="12">
    <location>
        <begin position="1"/>
        <end position="23"/>
    </location>
</feature>
<dbReference type="PRINTS" id="PR00781">
    <property type="entry name" value="LIPOSIGPTASE"/>
</dbReference>
<evidence type="ECO:0000256" key="11">
    <source>
        <dbReference type="RuleBase" id="RU004181"/>
    </source>
</evidence>
<gene>
    <name evidence="9 13" type="primary">lspA</name>
    <name evidence="13" type="ORF">JQS43_08780</name>
</gene>
<dbReference type="UniPathway" id="UPA00665"/>
<comment type="pathway">
    <text evidence="9">Protein modification; lipoprotein biosynthesis (signal peptide cleavage).</text>
</comment>
<feature type="active site" evidence="9">
    <location>
        <position position="146"/>
    </location>
</feature>
<dbReference type="EMBL" id="CP070499">
    <property type="protein sequence ID" value="QSB17201.1"/>
    <property type="molecule type" value="Genomic_DNA"/>
</dbReference>
<keyword evidence="6 9" id="KW-0378">Hydrolase</keyword>
<evidence type="ECO:0000256" key="4">
    <source>
        <dbReference type="ARBA" id="ARBA00022692"/>
    </source>
</evidence>
<name>A0A895YI18_9ACTN</name>
<keyword evidence="14" id="KW-1185">Reference proteome</keyword>
<dbReference type="GO" id="GO:0006508">
    <property type="term" value="P:proteolysis"/>
    <property type="evidence" value="ECO:0007669"/>
    <property type="project" value="UniProtKB-KW"/>
</dbReference>